<feature type="region of interest" description="Disordered" evidence="1">
    <location>
        <begin position="109"/>
        <end position="144"/>
    </location>
</feature>
<comment type="caution">
    <text evidence="2">The sequence shown here is derived from an EMBL/GenBank/DDBJ whole genome shotgun (WGS) entry which is preliminary data.</text>
</comment>
<proteinExistence type="predicted"/>
<feature type="compositionally biased region" description="Polar residues" evidence="1">
    <location>
        <begin position="127"/>
        <end position="137"/>
    </location>
</feature>
<gene>
    <name evidence="2" type="ORF">FJU08_05365</name>
</gene>
<dbReference type="AlphaFoldDB" id="A0A506UH64"/>
<reference evidence="2 3" key="1">
    <citation type="submission" date="2019-06" db="EMBL/GenBank/DDBJ databases">
        <authorList>
            <person name="Li M."/>
        </authorList>
    </citation>
    <scope>NUCLEOTIDE SEQUENCE [LARGE SCALE GENOMIC DNA]</scope>
    <source>
        <strain evidence="2 3">BGMRC2036</strain>
    </source>
</reference>
<evidence type="ECO:0000313" key="3">
    <source>
        <dbReference type="Proteomes" id="UP000318801"/>
    </source>
</evidence>
<feature type="region of interest" description="Disordered" evidence="1">
    <location>
        <begin position="1"/>
        <end position="28"/>
    </location>
</feature>
<protein>
    <submittedName>
        <fullName evidence="2">Uncharacterized protein</fullName>
    </submittedName>
</protein>
<organism evidence="2 3">
    <name type="scientific">Martelella alba</name>
    <dbReference type="NCBI Taxonomy" id="2590451"/>
    <lineage>
        <taxon>Bacteria</taxon>
        <taxon>Pseudomonadati</taxon>
        <taxon>Pseudomonadota</taxon>
        <taxon>Alphaproteobacteria</taxon>
        <taxon>Hyphomicrobiales</taxon>
        <taxon>Aurantimonadaceae</taxon>
        <taxon>Martelella</taxon>
    </lineage>
</organism>
<dbReference type="Proteomes" id="UP000318801">
    <property type="component" value="Unassembled WGS sequence"/>
</dbReference>
<name>A0A506UH64_9HYPH</name>
<keyword evidence="3" id="KW-1185">Reference proteome</keyword>
<dbReference type="EMBL" id="VHLG01000002">
    <property type="protein sequence ID" value="TPW32427.1"/>
    <property type="molecule type" value="Genomic_DNA"/>
</dbReference>
<feature type="compositionally biased region" description="Polar residues" evidence="1">
    <location>
        <begin position="1"/>
        <end position="13"/>
    </location>
</feature>
<dbReference type="RefSeq" id="WP_141147937.1">
    <property type="nucleotide sequence ID" value="NZ_VHLG01000002.1"/>
</dbReference>
<evidence type="ECO:0000313" key="2">
    <source>
        <dbReference type="EMBL" id="TPW32427.1"/>
    </source>
</evidence>
<evidence type="ECO:0000256" key="1">
    <source>
        <dbReference type="SAM" id="MobiDB-lite"/>
    </source>
</evidence>
<sequence>MGSSSSTLQNDRTAASAGRRADDSQSIANQIKMQAVRERCRQGAAEFKQMLESMSDEQYIKFHRGNGIKDSDEKILSTRTGASTSADPGTTVPQSVTGTYQEASANVMSFAGNDSGGSWNEAKETPSDQTFSASSTSQKRHWNE</sequence>
<accession>A0A506UH64</accession>